<dbReference type="InterPro" id="IPR041924">
    <property type="entry name" value="Formate_Dh-H_N"/>
</dbReference>
<dbReference type="CDD" id="cd02753">
    <property type="entry name" value="MopB_Formate-Dh-H"/>
    <property type="match status" value="1"/>
</dbReference>
<evidence type="ECO:0000256" key="4">
    <source>
        <dbReference type="ARBA" id="ARBA00007023"/>
    </source>
</evidence>
<gene>
    <name evidence="21" type="ORF">BECKLPF1236B_GA0070989_10215</name>
</gene>
<evidence type="ECO:0000256" key="5">
    <source>
        <dbReference type="ARBA" id="ARBA00019902"/>
    </source>
</evidence>
<evidence type="ECO:0000259" key="19">
    <source>
        <dbReference type="PROSITE" id="PS51669"/>
    </source>
</evidence>
<dbReference type="InterPro" id="IPR017896">
    <property type="entry name" value="4Fe4S_Fe-S-bd"/>
</dbReference>
<feature type="domain" description="4Fe-4S ferredoxin-type" evidence="18">
    <location>
        <begin position="187"/>
        <end position="216"/>
    </location>
</feature>
<comment type="similarity">
    <text evidence="3">Belongs to the complex I 75 kDa subunit family.</text>
</comment>
<keyword evidence="11" id="KW-0560">Oxidoreductase</keyword>
<dbReference type="InterPro" id="IPR006657">
    <property type="entry name" value="MoPterin_dinucl-bd_dom"/>
</dbReference>
<dbReference type="NCBIfam" id="TIGR01591">
    <property type="entry name" value="Fdh-alpha"/>
    <property type="match status" value="1"/>
</dbReference>
<evidence type="ECO:0000256" key="10">
    <source>
        <dbReference type="ARBA" id="ARBA00022737"/>
    </source>
</evidence>
<dbReference type="PANTHER" id="PTHR43105">
    <property type="entry name" value="RESPIRATORY NITRATE REDUCTASE"/>
    <property type="match status" value="1"/>
</dbReference>
<dbReference type="InterPro" id="IPR017900">
    <property type="entry name" value="4Fe4S_Fe_S_CS"/>
</dbReference>
<keyword evidence="12" id="KW-0408">Iron</keyword>
<dbReference type="PROSITE" id="PS51839">
    <property type="entry name" value="4FE4S_HC3"/>
    <property type="match status" value="1"/>
</dbReference>
<evidence type="ECO:0000256" key="2">
    <source>
        <dbReference type="ARBA" id="ARBA00001966"/>
    </source>
</evidence>
<comment type="cofactor">
    <cofactor evidence="1">
        <name>Mo-bis(molybdopterin guanine dinucleotide)</name>
        <dbReference type="ChEBI" id="CHEBI:60539"/>
    </cofactor>
</comment>
<dbReference type="SUPFAM" id="SSF54292">
    <property type="entry name" value="2Fe-2S ferredoxin-like"/>
    <property type="match status" value="1"/>
</dbReference>
<evidence type="ECO:0000256" key="6">
    <source>
        <dbReference type="ARBA" id="ARBA00022485"/>
    </source>
</evidence>
<dbReference type="GO" id="GO:1990204">
    <property type="term" value="C:oxidoreductase complex"/>
    <property type="evidence" value="ECO:0007669"/>
    <property type="project" value="UniProtKB-ARBA"/>
</dbReference>
<dbReference type="PROSITE" id="PS00198">
    <property type="entry name" value="4FE4S_FER_1"/>
    <property type="match status" value="1"/>
</dbReference>
<dbReference type="EMBL" id="CAADFK010000021">
    <property type="protein sequence ID" value="VFK11215.1"/>
    <property type="molecule type" value="Genomic_DNA"/>
</dbReference>
<dbReference type="Gene3D" id="3.30.70.20">
    <property type="match status" value="1"/>
</dbReference>
<dbReference type="PROSITE" id="PS00932">
    <property type="entry name" value="MOLYBDOPTERIN_PROK_3"/>
    <property type="match status" value="1"/>
</dbReference>
<feature type="domain" description="4Fe-4S His(Cys)3-ligated-type" evidence="20">
    <location>
        <begin position="83"/>
        <end position="122"/>
    </location>
</feature>
<dbReference type="InterPro" id="IPR009010">
    <property type="entry name" value="Asp_de-COase-like_dom_sf"/>
</dbReference>
<comment type="subunit">
    <text evidence="14">Composed of 13 different subunits. Subunits NuoCD, E, F, and G constitute the peripheral sector of the complex.</text>
</comment>
<dbReference type="GO" id="GO:0051539">
    <property type="term" value="F:4 iron, 4 sulfur cluster binding"/>
    <property type="evidence" value="ECO:0007669"/>
    <property type="project" value="UniProtKB-KW"/>
</dbReference>
<keyword evidence="9" id="KW-0479">Metal-binding</keyword>
<organism evidence="21">
    <name type="scientific">Candidatus Kentrum sp. LPFa</name>
    <dbReference type="NCBI Taxonomy" id="2126335"/>
    <lineage>
        <taxon>Bacteria</taxon>
        <taxon>Pseudomonadati</taxon>
        <taxon>Pseudomonadota</taxon>
        <taxon>Gammaproteobacteria</taxon>
        <taxon>Candidatus Kentrum</taxon>
    </lineage>
</organism>
<evidence type="ECO:0000256" key="9">
    <source>
        <dbReference type="ARBA" id="ARBA00022723"/>
    </source>
</evidence>
<keyword evidence="10" id="KW-0677">Repeat</keyword>
<dbReference type="InterPro" id="IPR006656">
    <property type="entry name" value="Mopterin_OxRdtase"/>
</dbReference>
<evidence type="ECO:0000256" key="17">
    <source>
        <dbReference type="ARBA" id="ARBA00034078"/>
    </source>
</evidence>
<dbReference type="SMART" id="SM00926">
    <property type="entry name" value="Molybdop_Fe4S4"/>
    <property type="match status" value="1"/>
</dbReference>
<evidence type="ECO:0000256" key="12">
    <source>
        <dbReference type="ARBA" id="ARBA00023004"/>
    </source>
</evidence>
<sequence>MPKAHLDDTPFPITPGETILAFARRVGFDTIPTLCDAPNLAPFGSCRLCSVDVAMKKGGPCRAVASCHTPIQEGQYVYTHSANVQRLRRNILELVLTDHPMDCLTCEVNGNCELQRVAAQVGIREIRYPRGENHLDRKKDTSHPYLRSDLAKCIHCYRCIRACDEVQGQFVLAMAGRGFHSHIAKGMDQSFAESDCVSCGACAQACPTAAISDVFQSKSAQTKKATRTVCAYCGVGCNLEVSVSDNEIISIRAPLDAEVNGGHTCLKGRYAFEFLDHPDRLRAPLIKGDDGEFREVTWEAAYGRIVSEFQRIKKTRGPDAIAGISSARATNEENYLMQKFMRAVIGTNNIDCCARVCHSPTALGMQRAFGTGAATNSIADLDAADCILVIGANPTDAHPVTGAKIKQKLIRGAVGIVIDPRRIELARYARYHLQLRPGTNVALLNMMLHYIVREGWIDEGFIDARVQRGAVEGWEAFKQEILRVDVEAMARITGVDKALVKKAAHAYATASAAMEFHGLGVTEQKQGTATVQLIADLALITGNVGKPGAGVNPLRGQNNVQGAADMGCQPHQGAGYLDVTLAENHHRYNAFYGVDIVPDHVGYKSPEMMQAAIDGRLKALWIIGEDILQTDPDTNKVKQALQSLDFLVCQEIFLTETARMATVILPASPSFEKDGTFTNGERRIQRVRRIREPLAGTKPDGQIIIDLMNRMGYPQAAYTPQGMLKEISRIVPFFAGVTWDQLGDNGKQWPLGRDGQGTKILHAEAFKIGKGRLSFIPFEESNEIRRHGGDYPYILTTNRELAHYNCGNMTRRTRNTEILGEDLLLINPLDAAKEGISDGDMVCVESPRGEINSRAKLTEEVKPGILSTTFHFPETTLNVITSDECCSETLCPEYKVVCCRVGRNGEWESGRMRSSEASPRTDMTRYW</sequence>
<dbReference type="SUPFAM" id="SSF53706">
    <property type="entry name" value="Formate dehydrogenase/DMSO reductase, domains 1-3"/>
    <property type="match status" value="1"/>
</dbReference>
<comment type="cofactor">
    <cofactor evidence="2">
        <name>[4Fe-4S] cluster</name>
        <dbReference type="ChEBI" id="CHEBI:49883"/>
    </cofactor>
</comment>
<dbReference type="GO" id="GO:0015942">
    <property type="term" value="P:formate metabolic process"/>
    <property type="evidence" value="ECO:0007669"/>
    <property type="project" value="InterPro"/>
</dbReference>
<keyword evidence="7" id="KW-0500">Molybdenum</keyword>
<dbReference type="InterPro" id="IPR019574">
    <property type="entry name" value="NADH_UbQ_OxRdtase_Gsu_4Fe4S-bd"/>
</dbReference>
<dbReference type="PROSITE" id="PS51669">
    <property type="entry name" value="4FE4S_MOW_BIS_MGD"/>
    <property type="match status" value="1"/>
</dbReference>
<dbReference type="SUPFAM" id="SSF50692">
    <property type="entry name" value="ADC-like"/>
    <property type="match status" value="1"/>
</dbReference>
<keyword evidence="6" id="KW-0004">4Fe-4S</keyword>
<dbReference type="Pfam" id="PF13510">
    <property type="entry name" value="Fer2_4"/>
    <property type="match status" value="1"/>
</dbReference>
<dbReference type="InterPro" id="IPR036010">
    <property type="entry name" value="2Fe-2S_ferredoxin-like_sf"/>
</dbReference>
<evidence type="ECO:0000259" key="18">
    <source>
        <dbReference type="PROSITE" id="PS51379"/>
    </source>
</evidence>
<dbReference type="Pfam" id="PF12838">
    <property type="entry name" value="Fer4_7"/>
    <property type="match status" value="1"/>
</dbReference>
<dbReference type="Gene3D" id="3.10.20.740">
    <property type="match status" value="1"/>
</dbReference>
<dbReference type="PIRSF" id="PIRSF036643">
    <property type="entry name" value="FDH_alpha"/>
    <property type="match status" value="1"/>
</dbReference>
<reference evidence="21" key="1">
    <citation type="submission" date="2019-02" db="EMBL/GenBank/DDBJ databases">
        <authorList>
            <person name="Gruber-Vodicka R. H."/>
            <person name="Seah K. B. B."/>
        </authorList>
    </citation>
    <scope>NUCLEOTIDE SEQUENCE</scope>
    <source>
        <strain evidence="21">BECK_S313</strain>
    </source>
</reference>
<proteinExistence type="inferred from homology"/>
<evidence type="ECO:0000256" key="16">
    <source>
        <dbReference type="ARBA" id="ARBA00032783"/>
    </source>
</evidence>
<accession>A0A450W2H7</accession>
<dbReference type="GO" id="GO:0016020">
    <property type="term" value="C:membrane"/>
    <property type="evidence" value="ECO:0007669"/>
    <property type="project" value="InterPro"/>
</dbReference>
<dbReference type="GO" id="GO:0008137">
    <property type="term" value="F:NADH dehydrogenase (ubiquinone) activity"/>
    <property type="evidence" value="ECO:0007669"/>
    <property type="project" value="InterPro"/>
</dbReference>
<evidence type="ECO:0000256" key="8">
    <source>
        <dbReference type="ARBA" id="ARBA00022714"/>
    </source>
</evidence>
<dbReference type="AlphaFoldDB" id="A0A450W2H7"/>
<dbReference type="Pfam" id="PF00384">
    <property type="entry name" value="Molybdopterin"/>
    <property type="match status" value="1"/>
</dbReference>
<name>A0A450W2H7_9GAMM</name>
<dbReference type="InterPro" id="IPR006655">
    <property type="entry name" value="Mopterin_OxRdtase_prok_CS"/>
</dbReference>
<dbReference type="Pfam" id="PF10588">
    <property type="entry name" value="NADH-G_4Fe-4S_3"/>
    <property type="match status" value="1"/>
</dbReference>
<dbReference type="GO" id="GO:0003954">
    <property type="term" value="F:NADH dehydrogenase activity"/>
    <property type="evidence" value="ECO:0007669"/>
    <property type="project" value="TreeGrafter"/>
</dbReference>
<evidence type="ECO:0000256" key="3">
    <source>
        <dbReference type="ARBA" id="ARBA00005404"/>
    </source>
</evidence>
<dbReference type="InterPro" id="IPR001041">
    <property type="entry name" value="2Fe-2S_ferredoxin-type"/>
</dbReference>
<comment type="similarity">
    <text evidence="4">In the C-terminal section; belongs to the prokaryotic molybdopterin-containing oxidoreductase family.</text>
</comment>
<evidence type="ECO:0000256" key="1">
    <source>
        <dbReference type="ARBA" id="ARBA00001942"/>
    </source>
</evidence>
<evidence type="ECO:0000256" key="14">
    <source>
        <dbReference type="ARBA" id="ARBA00026021"/>
    </source>
</evidence>
<dbReference type="FunFam" id="3.30.70.20:FF:000035">
    <property type="entry name" value="Iron hydrogenase 1"/>
    <property type="match status" value="1"/>
</dbReference>
<protein>
    <recommendedName>
        <fullName evidence="5">NADH-quinone oxidoreductase subunit G</fullName>
    </recommendedName>
    <alternativeName>
        <fullName evidence="15">NADH dehydrogenase I subunit G</fullName>
    </alternativeName>
    <alternativeName>
        <fullName evidence="16">NDH-1 subunit G</fullName>
    </alternativeName>
</protein>
<dbReference type="InterPro" id="IPR000283">
    <property type="entry name" value="NADH_UbQ_OxRdtase_75kDa_su_CS"/>
</dbReference>
<dbReference type="PROSITE" id="PS51379">
    <property type="entry name" value="4FE4S_FER_2"/>
    <property type="match status" value="1"/>
</dbReference>
<dbReference type="GO" id="GO:0046872">
    <property type="term" value="F:metal ion binding"/>
    <property type="evidence" value="ECO:0007669"/>
    <property type="project" value="UniProtKB-KW"/>
</dbReference>
<evidence type="ECO:0000313" key="21">
    <source>
        <dbReference type="EMBL" id="VFK11215.1"/>
    </source>
</evidence>
<evidence type="ECO:0000256" key="15">
    <source>
        <dbReference type="ARBA" id="ARBA00031577"/>
    </source>
</evidence>
<dbReference type="InterPro" id="IPR006963">
    <property type="entry name" value="Mopterin_OxRdtase_4Fe-4S_dom"/>
</dbReference>
<dbReference type="PANTHER" id="PTHR43105:SF14">
    <property type="entry name" value="FORMATE DEHYDROGENASE H"/>
    <property type="match status" value="1"/>
</dbReference>
<dbReference type="InterPro" id="IPR006478">
    <property type="entry name" value="Formate_DH_asu"/>
</dbReference>
<dbReference type="PROSITE" id="PS00551">
    <property type="entry name" value="MOLYBDOPTERIN_PROK_1"/>
    <property type="match status" value="1"/>
</dbReference>
<dbReference type="Pfam" id="PF04879">
    <property type="entry name" value="Molybdop_Fe4S4"/>
    <property type="match status" value="1"/>
</dbReference>
<dbReference type="GO" id="GO:0042773">
    <property type="term" value="P:ATP synthesis coupled electron transport"/>
    <property type="evidence" value="ECO:0007669"/>
    <property type="project" value="InterPro"/>
</dbReference>
<keyword evidence="8" id="KW-0001">2Fe-2S</keyword>
<evidence type="ECO:0000256" key="13">
    <source>
        <dbReference type="ARBA" id="ARBA00023014"/>
    </source>
</evidence>
<comment type="cofactor">
    <cofactor evidence="17">
        <name>[2Fe-2S] cluster</name>
        <dbReference type="ChEBI" id="CHEBI:190135"/>
    </cofactor>
</comment>
<dbReference type="Gene3D" id="3.40.50.740">
    <property type="match status" value="1"/>
</dbReference>
<dbReference type="Gene3D" id="2.40.40.20">
    <property type="match status" value="1"/>
</dbReference>
<feature type="domain" description="4Fe-4S Mo/W bis-MGD-type" evidence="19">
    <location>
        <begin position="223"/>
        <end position="279"/>
    </location>
</feature>
<dbReference type="CDD" id="cd00207">
    <property type="entry name" value="fer2"/>
    <property type="match status" value="1"/>
</dbReference>
<dbReference type="Gene3D" id="2.20.25.90">
    <property type="entry name" value="ADC-like domains"/>
    <property type="match status" value="1"/>
</dbReference>
<dbReference type="GO" id="GO:0008863">
    <property type="term" value="F:formate dehydrogenase (NAD+) activity"/>
    <property type="evidence" value="ECO:0007669"/>
    <property type="project" value="InterPro"/>
</dbReference>
<dbReference type="GO" id="GO:0043546">
    <property type="term" value="F:molybdopterin cofactor binding"/>
    <property type="evidence" value="ECO:0007669"/>
    <property type="project" value="InterPro"/>
</dbReference>
<evidence type="ECO:0000259" key="20">
    <source>
        <dbReference type="PROSITE" id="PS51839"/>
    </source>
</evidence>
<dbReference type="PROSITE" id="PS00641">
    <property type="entry name" value="COMPLEX1_75K_1"/>
    <property type="match status" value="1"/>
</dbReference>
<keyword evidence="13" id="KW-0411">Iron-sulfur</keyword>
<dbReference type="GO" id="GO:0051537">
    <property type="term" value="F:2 iron, 2 sulfur cluster binding"/>
    <property type="evidence" value="ECO:0007669"/>
    <property type="project" value="UniProtKB-KW"/>
</dbReference>
<dbReference type="InterPro" id="IPR027467">
    <property type="entry name" value="MopterinOxRdtase_cofactor_BS"/>
</dbReference>
<dbReference type="Gene3D" id="3.40.228.10">
    <property type="entry name" value="Dimethylsulfoxide Reductase, domain 2"/>
    <property type="match status" value="1"/>
</dbReference>
<dbReference type="Pfam" id="PF01568">
    <property type="entry name" value="Molydop_binding"/>
    <property type="match status" value="1"/>
</dbReference>
<dbReference type="SUPFAM" id="SSF54862">
    <property type="entry name" value="4Fe-4S ferredoxins"/>
    <property type="match status" value="1"/>
</dbReference>
<dbReference type="InterPro" id="IPR050123">
    <property type="entry name" value="Prok_molybdopt-oxidoreductase"/>
</dbReference>
<evidence type="ECO:0000256" key="7">
    <source>
        <dbReference type="ARBA" id="ARBA00022505"/>
    </source>
</evidence>
<evidence type="ECO:0000256" key="11">
    <source>
        <dbReference type="ARBA" id="ARBA00023002"/>
    </source>
</evidence>
<dbReference type="SMART" id="SM00929">
    <property type="entry name" value="NADH-G_4Fe-4S_3"/>
    <property type="match status" value="1"/>
</dbReference>